<comment type="caution">
    <text evidence="9">The sequence shown here is derived from an EMBL/GenBank/DDBJ whole genome shotgun (WGS) entry which is preliminary data.</text>
</comment>
<feature type="transmembrane region" description="Helical" evidence="7">
    <location>
        <begin position="254"/>
        <end position="276"/>
    </location>
</feature>
<feature type="transmembrane region" description="Helical" evidence="7">
    <location>
        <begin position="183"/>
        <end position="202"/>
    </location>
</feature>
<dbReference type="InParanoid" id="A0A2N3NJP9"/>
<evidence type="ECO:0000313" key="9">
    <source>
        <dbReference type="EMBL" id="PKS12572.1"/>
    </source>
</evidence>
<dbReference type="Pfam" id="PF01794">
    <property type="entry name" value="Ferric_reduct"/>
    <property type="match status" value="1"/>
</dbReference>
<dbReference type="GO" id="GO:0005886">
    <property type="term" value="C:plasma membrane"/>
    <property type="evidence" value="ECO:0007669"/>
    <property type="project" value="TreeGrafter"/>
</dbReference>
<dbReference type="GO" id="GO:0006826">
    <property type="term" value="P:iron ion transport"/>
    <property type="evidence" value="ECO:0007669"/>
    <property type="project" value="TreeGrafter"/>
</dbReference>
<accession>A0A2N3NJP9</accession>
<organism evidence="9 10">
    <name type="scientific">Lomentospora prolificans</name>
    <dbReference type="NCBI Taxonomy" id="41688"/>
    <lineage>
        <taxon>Eukaryota</taxon>
        <taxon>Fungi</taxon>
        <taxon>Dikarya</taxon>
        <taxon>Ascomycota</taxon>
        <taxon>Pezizomycotina</taxon>
        <taxon>Sordariomycetes</taxon>
        <taxon>Hypocreomycetidae</taxon>
        <taxon>Microascales</taxon>
        <taxon>Microascaceae</taxon>
        <taxon>Lomentospora</taxon>
    </lineage>
</organism>
<gene>
    <name evidence="9" type="ORF">jhhlp_000780</name>
</gene>
<name>A0A2N3NJP9_9PEZI</name>
<keyword evidence="6 7" id="KW-0472">Membrane</keyword>
<dbReference type="PANTHER" id="PTHR32361">
    <property type="entry name" value="FERRIC/CUPRIC REDUCTASE TRANSMEMBRANE COMPONENT"/>
    <property type="match status" value="1"/>
</dbReference>
<evidence type="ECO:0000256" key="3">
    <source>
        <dbReference type="ARBA" id="ARBA00022692"/>
    </source>
</evidence>
<evidence type="ECO:0000313" key="10">
    <source>
        <dbReference type="Proteomes" id="UP000233524"/>
    </source>
</evidence>
<proteinExistence type="predicted"/>
<protein>
    <recommendedName>
        <fullName evidence="8">Ferric oxidoreductase domain-containing protein</fullName>
    </recommendedName>
</protein>
<evidence type="ECO:0000256" key="2">
    <source>
        <dbReference type="ARBA" id="ARBA00022448"/>
    </source>
</evidence>
<dbReference type="EMBL" id="NLAX01000003">
    <property type="protein sequence ID" value="PKS12572.1"/>
    <property type="molecule type" value="Genomic_DNA"/>
</dbReference>
<evidence type="ECO:0000256" key="5">
    <source>
        <dbReference type="ARBA" id="ARBA00023065"/>
    </source>
</evidence>
<dbReference type="STRING" id="41688.A0A2N3NJP9"/>
<feature type="domain" description="Ferric oxidoreductase" evidence="8">
    <location>
        <begin position="218"/>
        <end position="277"/>
    </location>
</feature>
<keyword evidence="4 7" id="KW-1133">Transmembrane helix</keyword>
<dbReference type="InterPro" id="IPR051410">
    <property type="entry name" value="Ferric/Cupric_Reductase"/>
</dbReference>
<keyword evidence="2" id="KW-0813">Transport</keyword>
<dbReference type="GO" id="GO:0015677">
    <property type="term" value="P:copper ion import"/>
    <property type="evidence" value="ECO:0007669"/>
    <property type="project" value="TreeGrafter"/>
</dbReference>
<evidence type="ECO:0000256" key="6">
    <source>
        <dbReference type="ARBA" id="ARBA00023136"/>
    </source>
</evidence>
<keyword evidence="3 7" id="KW-0812">Transmembrane</keyword>
<dbReference type="OrthoDB" id="167398at2759"/>
<dbReference type="GO" id="GO:0006879">
    <property type="term" value="P:intracellular iron ion homeostasis"/>
    <property type="evidence" value="ECO:0007669"/>
    <property type="project" value="TreeGrafter"/>
</dbReference>
<evidence type="ECO:0000256" key="7">
    <source>
        <dbReference type="SAM" id="Phobius"/>
    </source>
</evidence>
<sequence length="335" mass="37429">MDMHMDMSSMHMGPSSAEYKASNDPFLQTLARCFHTHCSGVPNSTLEKIWEIDIVGRQRVQPVSVYSYQTVLSVVPKAPPTDVVDSEAVLNTASLVDEDGWLGNFNCDQGFEIMEIVTERYGIVLIATCSSPRSDACHCRKVSSQDSTPRSSTRVYNYGKYNAAPVLGPGFVPKRDQSLFHRIHLIILSSVGYVVTDPMSWYGFFEQQLIAYIDNRVGIPSFVNLTLVILFSSRNNVLLFVWNWSNSTFLLVHWWIAVICMLQACLHSATYLQFYLAPLTAPGAYGGKYPRLLDLGHCCHSSLGPGHALFLIAPTEEAVRGGPRIAHCSRYLRHD</sequence>
<evidence type="ECO:0000259" key="8">
    <source>
        <dbReference type="Pfam" id="PF01794"/>
    </source>
</evidence>
<dbReference type="AlphaFoldDB" id="A0A2N3NJP9"/>
<dbReference type="InterPro" id="IPR013130">
    <property type="entry name" value="Fe3_Rdtase_TM_dom"/>
</dbReference>
<dbReference type="PANTHER" id="PTHR32361:SF9">
    <property type="entry name" value="FERRIC REDUCTASE TRANSMEMBRANE COMPONENT 3-RELATED"/>
    <property type="match status" value="1"/>
</dbReference>
<feature type="transmembrane region" description="Helical" evidence="7">
    <location>
        <begin position="222"/>
        <end position="242"/>
    </location>
</feature>
<keyword evidence="10" id="KW-1185">Reference proteome</keyword>
<dbReference type="GO" id="GO:0000293">
    <property type="term" value="F:ferric-chelate reductase activity"/>
    <property type="evidence" value="ECO:0007669"/>
    <property type="project" value="TreeGrafter"/>
</dbReference>
<evidence type="ECO:0000256" key="1">
    <source>
        <dbReference type="ARBA" id="ARBA00004141"/>
    </source>
</evidence>
<comment type="subcellular location">
    <subcellularLocation>
        <location evidence="1">Membrane</location>
        <topology evidence="1">Multi-pass membrane protein</topology>
    </subcellularLocation>
</comment>
<evidence type="ECO:0000256" key="4">
    <source>
        <dbReference type="ARBA" id="ARBA00022989"/>
    </source>
</evidence>
<dbReference type="Proteomes" id="UP000233524">
    <property type="component" value="Unassembled WGS sequence"/>
</dbReference>
<reference evidence="9 10" key="1">
    <citation type="journal article" date="2017" name="G3 (Bethesda)">
        <title>First Draft Genome Sequence of the Pathogenic Fungus Lomentospora prolificans (Formerly Scedosporium prolificans).</title>
        <authorList>
            <person name="Luo R."/>
            <person name="Zimin A."/>
            <person name="Workman R."/>
            <person name="Fan Y."/>
            <person name="Pertea G."/>
            <person name="Grossman N."/>
            <person name="Wear M.P."/>
            <person name="Jia B."/>
            <person name="Miller H."/>
            <person name="Casadevall A."/>
            <person name="Timp W."/>
            <person name="Zhang S.X."/>
            <person name="Salzberg S.L."/>
        </authorList>
    </citation>
    <scope>NUCLEOTIDE SEQUENCE [LARGE SCALE GENOMIC DNA]</scope>
    <source>
        <strain evidence="9 10">JHH-5317</strain>
    </source>
</reference>
<dbReference type="VEuPathDB" id="FungiDB:jhhlp_000780"/>
<keyword evidence="5" id="KW-0406">Ion transport</keyword>